<dbReference type="OrthoDB" id="2831558at2759"/>
<feature type="compositionally biased region" description="Low complexity" evidence="1">
    <location>
        <begin position="30"/>
        <end position="41"/>
    </location>
</feature>
<feature type="region of interest" description="Disordered" evidence="1">
    <location>
        <begin position="25"/>
        <end position="55"/>
    </location>
</feature>
<feature type="region of interest" description="Disordered" evidence="1">
    <location>
        <begin position="87"/>
        <end position="132"/>
    </location>
</feature>
<evidence type="ECO:0000313" key="3">
    <source>
        <dbReference type="Proteomes" id="UP000070133"/>
    </source>
</evidence>
<evidence type="ECO:0000256" key="1">
    <source>
        <dbReference type="SAM" id="MobiDB-lite"/>
    </source>
</evidence>
<keyword evidence="3" id="KW-1185">Reference proteome</keyword>
<sequence>MSRAAKATLDRVFTHIKSAASRKKGLFSKAAEAGTRAAPARGGKHDKQVGGRIDYGDKHQIGEKLYRRVKFQLNKDADDKSVRELAKQSHKIWAEADVQIDPPPDDEDQATEKAYEDLRKDLEDKAKKGSRK</sequence>
<protein>
    <submittedName>
        <fullName evidence="2">Uncharacterized protein</fullName>
    </submittedName>
</protein>
<dbReference type="AlphaFoldDB" id="A0A139HN08"/>
<comment type="caution">
    <text evidence="2">The sequence shown here is derived from an EMBL/GenBank/DDBJ whole genome shotgun (WGS) entry which is preliminary data.</text>
</comment>
<feature type="compositionally biased region" description="Basic and acidic residues" evidence="1">
    <location>
        <begin position="43"/>
        <end position="55"/>
    </location>
</feature>
<dbReference type="Proteomes" id="UP000070133">
    <property type="component" value="Unassembled WGS sequence"/>
</dbReference>
<feature type="compositionally biased region" description="Basic and acidic residues" evidence="1">
    <location>
        <begin position="110"/>
        <end position="132"/>
    </location>
</feature>
<name>A0A139HN08_9PEZI</name>
<organism evidence="2 3">
    <name type="scientific">Pseudocercospora eumusae</name>
    <dbReference type="NCBI Taxonomy" id="321146"/>
    <lineage>
        <taxon>Eukaryota</taxon>
        <taxon>Fungi</taxon>
        <taxon>Dikarya</taxon>
        <taxon>Ascomycota</taxon>
        <taxon>Pezizomycotina</taxon>
        <taxon>Dothideomycetes</taxon>
        <taxon>Dothideomycetidae</taxon>
        <taxon>Mycosphaerellales</taxon>
        <taxon>Mycosphaerellaceae</taxon>
        <taxon>Pseudocercospora</taxon>
    </lineage>
</organism>
<gene>
    <name evidence="2" type="ORF">AC578_737</name>
</gene>
<evidence type="ECO:0000313" key="2">
    <source>
        <dbReference type="EMBL" id="KXT03796.1"/>
    </source>
</evidence>
<reference evidence="2 3" key="1">
    <citation type="submission" date="2015-07" db="EMBL/GenBank/DDBJ databases">
        <title>Comparative genomics of the Sigatoka disease complex on banana suggests a link between parallel evolutionary changes in Pseudocercospora fijiensis and Pseudocercospora eumusae and increased virulence on the banana host.</title>
        <authorList>
            <person name="Chang T.-C."/>
            <person name="Salvucci A."/>
            <person name="Crous P.W."/>
            <person name="Stergiopoulos I."/>
        </authorList>
    </citation>
    <scope>NUCLEOTIDE SEQUENCE [LARGE SCALE GENOMIC DNA]</scope>
    <source>
        <strain evidence="2 3">CBS 114824</strain>
    </source>
</reference>
<proteinExistence type="predicted"/>
<accession>A0A139HN08</accession>
<dbReference type="EMBL" id="LFZN01000027">
    <property type="protein sequence ID" value="KXT03796.1"/>
    <property type="molecule type" value="Genomic_DNA"/>
</dbReference>